<dbReference type="InterPro" id="IPR029787">
    <property type="entry name" value="Nucleotide_cyclase"/>
</dbReference>
<dbReference type="PROSITE" id="PS50887">
    <property type="entry name" value="GGDEF"/>
    <property type="match status" value="1"/>
</dbReference>
<dbReference type="KEGG" id="trs:Terro_2536"/>
<evidence type="ECO:0000313" key="5">
    <source>
        <dbReference type="EMBL" id="AFL88782.1"/>
    </source>
</evidence>
<dbReference type="InterPro" id="IPR050469">
    <property type="entry name" value="Diguanylate_Cyclase"/>
</dbReference>
<feature type="transmembrane region" description="Helical" evidence="3">
    <location>
        <begin position="179"/>
        <end position="197"/>
    </location>
</feature>
<dbReference type="AlphaFoldDB" id="I3ZHR4"/>
<dbReference type="Gene3D" id="3.30.450.40">
    <property type="match status" value="1"/>
</dbReference>
<dbReference type="GO" id="GO:0052621">
    <property type="term" value="F:diguanylate cyclase activity"/>
    <property type="evidence" value="ECO:0007669"/>
    <property type="project" value="UniProtKB-EC"/>
</dbReference>
<dbReference type="SUPFAM" id="SSF55073">
    <property type="entry name" value="Nucleotide cyclase"/>
    <property type="match status" value="1"/>
</dbReference>
<dbReference type="PATRIC" id="fig|926566.3.peg.2509"/>
<protein>
    <recommendedName>
        <fullName evidence="1">diguanylate cyclase</fullName>
        <ecNumber evidence="1">2.7.7.65</ecNumber>
    </recommendedName>
</protein>
<proteinExistence type="predicted"/>
<dbReference type="Gene3D" id="3.30.70.270">
    <property type="match status" value="1"/>
</dbReference>
<dbReference type="InterPro" id="IPR043128">
    <property type="entry name" value="Rev_trsase/Diguanyl_cyclase"/>
</dbReference>
<dbReference type="Pfam" id="PF00990">
    <property type="entry name" value="GGDEF"/>
    <property type="match status" value="1"/>
</dbReference>
<comment type="catalytic activity">
    <reaction evidence="2">
        <text>2 GTP = 3',3'-c-di-GMP + 2 diphosphate</text>
        <dbReference type="Rhea" id="RHEA:24898"/>
        <dbReference type="ChEBI" id="CHEBI:33019"/>
        <dbReference type="ChEBI" id="CHEBI:37565"/>
        <dbReference type="ChEBI" id="CHEBI:58805"/>
        <dbReference type="EC" id="2.7.7.65"/>
    </reaction>
</comment>
<dbReference type="InterPro" id="IPR029016">
    <property type="entry name" value="GAF-like_dom_sf"/>
</dbReference>
<dbReference type="EC" id="2.7.7.65" evidence="1"/>
<dbReference type="GO" id="GO:0043709">
    <property type="term" value="P:cell adhesion involved in single-species biofilm formation"/>
    <property type="evidence" value="ECO:0007669"/>
    <property type="project" value="TreeGrafter"/>
</dbReference>
<dbReference type="SUPFAM" id="SSF55781">
    <property type="entry name" value="GAF domain-like"/>
    <property type="match status" value="1"/>
</dbReference>
<evidence type="ECO:0000256" key="3">
    <source>
        <dbReference type="SAM" id="Phobius"/>
    </source>
</evidence>
<dbReference type="FunFam" id="3.30.70.270:FF:000001">
    <property type="entry name" value="Diguanylate cyclase domain protein"/>
    <property type="match status" value="1"/>
</dbReference>
<keyword evidence="3" id="KW-0472">Membrane</keyword>
<reference evidence="5 6" key="1">
    <citation type="submission" date="2012-06" db="EMBL/GenBank/DDBJ databases">
        <title>Complete genome of Terriglobus roseus DSM 18391.</title>
        <authorList>
            <consortium name="US DOE Joint Genome Institute (JGI-PGF)"/>
            <person name="Lucas S."/>
            <person name="Copeland A."/>
            <person name="Lapidus A."/>
            <person name="Glavina del Rio T."/>
            <person name="Dalin E."/>
            <person name="Tice H."/>
            <person name="Bruce D."/>
            <person name="Goodwin L."/>
            <person name="Pitluck S."/>
            <person name="Peters L."/>
            <person name="Mikhailova N."/>
            <person name="Munk A.C.C."/>
            <person name="Kyrpides N."/>
            <person name="Mavromatis K."/>
            <person name="Ivanova N."/>
            <person name="Brettin T."/>
            <person name="Detter J.C."/>
            <person name="Han C."/>
            <person name="Larimer F."/>
            <person name="Land M."/>
            <person name="Hauser L."/>
            <person name="Markowitz V."/>
            <person name="Cheng J.-F."/>
            <person name="Hugenholtz P."/>
            <person name="Woyke T."/>
            <person name="Wu D."/>
            <person name="Brambilla E."/>
            <person name="Klenk H.-P."/>
            <person name="Eisen J.A."/>
        </authorList>
    </citation>
    <scope>NUCLEOTIDE SEQUENCE [LARGE SCALE GENOMIC DNA]</scope>
    <source>
        <strain evidence="6">DSM 18391 / NRRL B-41598 / KBS 63</strain>
    </source>
</reference>
<dbReference type="HOGENOM" id="CLU_000445_11_24_0"/>
<keyword evidence="3" id="KW-1133">Transmembrane helix</keyword>
<sequence length="552" mass="60808">MLKRLQSLDIGIALILAAALGSVVFTVAASSFVYQNTKNLIEAEGWVEHSQEVLNSLQSASQRLDRIEAYTGLYLATKNEDQLIAARSNVVSLSTSSTRIRSLVFDNAVAVQEVTALGACATRLAHDLERVPETGKSPQTNILKCRQTLGRMSEQERTLLKQRTEASRERSQRSVVTEFSMGGISLLALVFLFGFLIRDAFRRKSVAILTNRTNSELATTVQQLHNRAEESRLLTDARDELQLCTGLDQVYRAAVSSFARLAPATSGTICMINNSRAMAEVVARWGLDASMVEIFVPDSCCSLRSGRLRWREIGASEVNCSHFLNDAPETYFCLPLVAQGETLGMLFLTPNDKDSIEGVRSREDSIRQLAELTAMTIAGLQLRVKLENQSVRDGLTGLFNRHFMEIALERELARASRSKSQVAMLMLDVDHFKTFNDQYGHATGDIVLKEVATVFEAKIRSGDMVCRYGGEEFAIILPDVTVEGAFMTAERIRTAIAGMRLTSGLAMHSDLSVSVGVALFPQDAENSGDLLRKADAALYRAKHEGRNQVVLA</sequence>
<name>I3ZHR4_TERRK</name>
<dbReference type="GO" id="GO:0005886">
    <property type="term" value="C:plasma membrane"/>
    <property type="evidence" value="ECO:0007669"/>
    <property type="project" value="TreeGrafter"/>
</dbReference>
<evidence type="ECO:0000313" key="6">
    <source>
        <dbReference type="Proteomes" id="UP000006056"/>
    </source>
</evidence>
<dbReference type="InterPro" id="IPR000160">
    <property type="entry name" value="GGDEF_dom"/>
</dbReference>
<dbReference type="eggNOG" id="COG3706">
    <property type="taxonomic scope" value="Bacteria"/>
</dbReference>
<accession>I3ZHR4</accession>
<dbReference type="CDD" id="cd01949">
    <property type="entry name" value="GGDEF"/>
    <property type="match status" value="1"/>
</dbReference>
<dbReference type="GO" id="GO:1902201">
    <property type="term" value="P:negative regulation of bacterial-type flagellum-dependent cell motility"/>
    <property type="evidence" value="ECO:0007669"/>
    <property type="project" value="TreeGrafter"/>
</dbReference>
<gene>
    <name evidence="5" type="ordered locus">Terro_2536</name>
</gene>
<dbReference type="SMART" id="SM00267">
    <property type="entry name" value="GGDEF"/>
    <property type="match status" value="1"/>
</dbReference>
<dbReference type="EMBL" id="CP003379">
    <property type="protein sequence ID" value="AFL88782.1"/>
    <property type="molecule type" value="Genomic_DNA"/>
</dbReference>
<feature type="domain" description="GGDEF" evidence="4">
    <location>
        <begin position="420"/>
        <end position="552"/>
    </location>
</feature>
<evidence type="ECO:0000256" key="1">
    <source>
        <dbReference type="ARBA" id="ARBA00012528"/>
    </source>
</evidence>
<dbReference type="PANTHER" id="PTHR45138">
    <property type="entry name" value="REGULATORY COMPONENTS OF SENSORY TRANSDUCTION SYSTEM"/>
    <property type="match status" value="1"/>
</dbReference>
<keyword evidence="6" id="KW-1185">Reference proteome</keyword>
<evidence type="ECO:0000259" key="4">
    <source>
        <dbReference type="PROSITE" id="PS50887"/>
    </source>
</evidence>
<dbReference type="STRING" id="926566.Terro_2536"/>
<dbReference type="Proteomes" id="UP000006056">
    <property type="component" value="Chromosome"/>
</dbReference>
<organism evidence="5 6">
    <name type="scientific">Terriglobus roseus (strain DSM 18391 / NRRL B-41598 / KBS 63)</name>
    <dbReference type="NCBI Taxonomy" id="926566"/>
    <lineage>
        <taxon>Bacteria</taxon>
        <taxon>Pseudomonadati</taxon>
        <taxon>Acidobacteriota</taxon>
        <taxon>Terriglobia</taxon>
        <taxon>Terriglobales</taxon>
        <taxon>Acidobacteriaceae</taxon>
        <taxon>Terriglobus</taxon>
    </lineage>
</organism>
<evidence type="ECO:0000256" key="2">
    <source>
        <dbReference type="ARBA" id="ARBA00034247"/>
    </source>
</evidence>
<dbReference type="PANTHER" id="PTHR45138:SF9">
    <property type="entry name" value="DIGUANYLATE CYCLASE DGCM-RELATED"/>
    <property type="match status" value="1"/>
</dbReference>
<dbReference type="eggNOG" id="COG2203">
    <property type="taxonomic scope" value="Bacteria"/>
</dbReference>
<keyword evidence="3" id="KW-0812">Transmembrane</keyword>
<dbReference type="NCBIfam" id="TIGR00254">
    <property type="entry name" value="GGDEF"/>
    <property type="match status" value="1"/>
</dbReference>